<evidence type="ECO:0000256" key="1">
    <source>
        <dbReference type="ARBA" id="ARBA00023015"/>
    </source>
</evidence>
<dbReference type="EMBL" id="APKE01000014">
    <property type="protein sequence ID" value="KAF0676412.1"/>
    <property type="molecule type" value="Genomic_DNA"/>
</dbReference>
<dbReference type="PROSITE" id="PS50949">
    <property type="entry name" value="HTH_GNTR"/>
    <property type="match status" value="1"/>
</dbReference>
<keyword evidence="6" id="KW-1185">Reference proteome</keyword>
<dbReference type="SUPFAM" id="SSF46785">
    <property type="entry name" value="Winged helix' DNA-binding domain"/>
    <property type="match status" value="1"/>
</dbReference>
<protein>
    <submittedName>
        <fullName evidence="5">Transcriptional regulator GntR family protein</fullName>
    </submittedName>
</protein>
<dbReference type="Pfam" id="PF00392">
    <property type="entry name" value="GntR"/>
    <property type="match status" value="1"/>
</dbReference>
<dbReference type="InterPro" id="IPR036388">
    <property type="entry name" value="WH-like_DNA-bd_sf"/>
</dbReference>
<dbReference type="GO" id="GO:0003677">
    <property type="term" value="F:DNA binding"/>
    <property type="evidence" value="ECO:0007669"/>
    <property type="project" value="UniProtKB-KW"/>
</dbReference>
<evidence type="ECO:0000313" key="5">
    <source>
        <dbReference type="EMBL" id="KAF0676412.1"/>
    </source>
</evidence>
<evidence type="ECO:0000259" key="4">
    <source>
        <dbReference type="PROSITE" id="PS50949"/>
    </source>
</evidence>
<gene>
    <name evidence="5" type="ORF">PMES_01143</name>
</gene>
<dbReference type="InterPro" id="IPR036390">
    <property type="entry name" value="WH_DNA-bd_sf"/>
</dbReference>
<keyword evidence="1" id="KW-0805">Transcription regulation</keyword>
<dbReference type="RefSeq" id="WP_159964551.1">
    <property type="nucleotide sequence ID" value="NZ_APKE01000014.1"/>
</dbReference>
<evidence type="ECO:0000256" key="3">
    <source>
        <dbReference type="ARBA" id="ARBA00023163"/>
    </source>
</evidence>
<dbReference type="Proteomes" id="UP000698242">
    <property type="component" value="Unassembled WGS sequence"/>
</dbReference>
<dbReference type="GO" id="GO:0003700">
    <property type="term" value="F:DNA-binding transcription factor activity"/>
    <property type="evidence" value="ECO:0007669"/>
    <property type="project" value="InterPro"/>
</dbReference>
<evidence type="ECO:0000313" key="6">
    <source>
        <dbReference type="Proteomes" id="UP000698242"/>
    </source>
</evidence>
<sequence>MASSKRVAGSEIANRIRQRICLSGGTEGGSVLHEGALAIEFGLSRTPIRQVLQRLAYERLVQVQSGVGTIVATLDPEHRAEHKRVAVALLMASADCGQQVAVPLQARLEISALAGMLENDGDMDEVAIFDMYAQFLDIMAGLAVDTILEDALRASQWRLTRWYMHDFAKDPEEGRRRLLGLLQVARQAAETGDRSGLYTVVARDVRGR</sequence>
<reference evidence="5" key="1">
    <citation type="submission" date="2013-03" db="EMBL/GenBank/DDBJ databases">
        <title>Genome Sequence of the Profundibacterium mesophilum strain KAUST100406-0324T from Red Sea, a novel genus in the family Rhodobacteraceae.</title>
        <authorList>
            <person name="Essack M."/>
            <person name="Alam I."/>
            <person name="Lafi F."/>
            <person name="Alawi W."/>
            <person name="Kamanu F."/>
            <person name="Al-Suwailem A."/>
            <person name="Lee O.O."/>
            <person name="Xu Y."/>
            <person name="Bajic V."/>
            <person name="Qian P.-Y."/>
            <person name="Archer J."/>
        </authorList>
    </citation>
    <scope>NUCLEOTIDE SEQUENCE</scope>
    <source>
        <strain evidence="5">KAUST100406-0324</strain>
    </source>
</reference>
<proteinExistence type="predicted"/>
<evidence type="ECO:0000256" key="2">
    <source>
        <dbReference type="ARBA" id="ARBA00023125"/>
    </source>
</evidence>
<comment type="caution">
    <text evidence="5">The sequence shown here is derived from an EMBL/GenBank/DDBJ whole genome shotgun (WGS) entry which is preliminary data.</text>
</comment>
<dbReference type="PANTHER" id="PTHR43537:SF5">
    <property type="entry name" value="UXU OPERON TRANSCRIPTIONAL REGULATOR"/>
    <property type="match status" value="1"/>
</dbReference>
<dbReference type="PANTHER" id="PTHR43537">
    <property type="entry name" value="TRANSCRIPTIONAL REGULATOR, GNTR FAMILY"/>
    <property type="match status" value="1"/>
</dbReference>
<organism evidence="5 6">
    <name type="scientific">Profundibacterium mesophilum KAUST100406-0324</name>
    <dbReference type="NCBI Taxonomy" id="1037889"/>
    <lineage>
        <taxon>Bacteria</taxon>
        <taxon>Pseudomonadati</taxon>
        <taxon>Pseudomonadota</taxon>
        <taxon>Alphaproteobacteria</taxon>
        <taxon>Rhodobacterales</taxon>
        <taxon>Roseobacteraceae</taxon>
        <taxon>Profundibacterium</taxon>
    </lineage>
</organism>
<accession>A0A921NRP3</accession>
<dbReference type="AlphaFoldDB" id="A0A921NRP3"/>
<dbReference type="Gene3D" id="1.10.10.10">
    <property type="entry name" value="Winged helix-like DNA-binding domain superfamily/Winged helix DNA-binding domain"/>
    <property type="match status" value="1"/>
</dbReference>
<dbReference type="SMART" id="SM00345">
    <property type="entry name" value="HTH_GNTR"/>
    <property type="match status" value="1"/>
</dbReference>
<name>A0A921NRP3_9RHOB</name>
<keyword evidence="2" id="KW-0238">DNA-binding</keyword>
<dbReference type="InterPro" id="IPR000524">
    <property type="entry name" value="Tscrpt_reg_HTH_GntR"/>
</dbReference>
<feature type="domain" description="HTH gntR-type" evidence="4">
    <location>
        <begin position="6"/>
        <end position="74"/>
    </location>
</feature>
<dbReference type="OrthoDB" id="7618373at2"/>
<keyword evidence="3" id="KW-0804">Transcription</keyword>